<dbReference type="PROSITE" id="PS00028">
    <property type="entry name" value="ZINC_FINGER_C2H2_1"/>
    <property type="match status" value="1"/>
</dbReference>
<dbReference type="Proteomes" id="UP000478052">
    <property type="component" value="Unassembled WGS sequence"/>
</dbReference>
<dbReference type="GO" id="GO:0008270">
    <property type="term" value="F:zinc ion binding"/>
    <property type="evidence" value="ECO:0007669"/>
    <property type="project" value="UniProtKB-KW"/>
</dbReference>
<dbReference type="EMBL" id="VUJU01001402">
    <property type="protein sequence ID" value="KAF0765412.1"/>
    <property type="molecule type" value="Genomic_DNA"/>
</dbReference>
<keyword evidence="1" id="KW-0479">Metal-binding</keyword>
<keyword evidence="1" id="KW-0862">Zinc</keyword>
<comment type="caution">
    <text evidence="3">The sequence shown here is derived from an EMBL/GenBank/DDBJ whole genome shotgun (WGS) entry which is preliminary data.</text>
</comment>
<proteinExistence type="predicted"/>
<gene>
    <name evidence="3" type="ORF">FWK35_00007893</name>
</gene>
<dbReference type="PROSITE" id="PS50157">
    <property type="entry name" value="ZINC_FINGER_C2H2_2"/>
    <property type="match status" value="1"/>
</dbReference>
<dbReference type="AlphaFoldDB" id="A0A6G0Z466"/>
<keyword evidence="4" id="KW-1185">Reference proteome</keyword>
<evidence type="ECO:0000313" key="3">
    <source>
        <dbReference type="EMBL" id="KAF0765412.1"/>
    </source>
</evidence>
<dbReference type="InterPro" id="IPR013087">
    <property type="entry name" value="Znf_C2H2_type"/>
</dbReference>
<reference evidence="3 4" key="1">
    <citation type="submission" date="2019-08" db="EMBL/GenBank/DDBJ databases">
        <title>Whole genome of Aphis craccivora.</title>
        <authorList>
            <person name="Voronova N.V."/>
            <person name="Shulinski R.S."/>
            <person name="Bandarenka Y.V."/>
            <person name="Zhorov D.G."/>
            <person name="Warner D."/>
        </authorList>
    </citation>
    <scope>NUCLEOTIDE SEQUENCE [LARGE SCALE GENOMIC DNA]</scope>
    <source>
        <strain evidence="3">180601</strain>
        <tissue evidence="3">Whole Body</tissue>
    </source>
</reference>
<evidence type="ECO:0000256" key="1">
    <source>
        <dbReference type="PROSITE-ProRule" id="PRU00042"/>
    </source>
</evidence>
<accession>A0A6G0Z466</accession>
<keyword evidence="1" id="KW-0863">Zinc-finger</keyword>
<evidence type="ECO:0000259" key="2">
    <source>
        <dbReference type="PROSITE" id="PS50157"/>
    </source>
</evidence>
<organism evidence="3 4">
    <name type="scientific">Aphis craccivora</name>
    <name type="common">Cowpea aphid</name>
    <dbReference type="NCBI Taxonomy" id="307492"/>
    <lineage>
        <taxon>Eukaryota</taxon>
        <taxon>Metazoa</taxon>
        <taxon>Ecdysozoa</taxon>
        <taxon>Arthropoda</taxon>
        <taxon>Hexapoda</taxon>
        <taxon>Insecta</taxon>
        <taxon>Pterygota</taxon>
        <taxon>Neoptera</taxon>
        <taxon>Paraneoptera</taxon>
        <taxon>Hemiptera</taxon>
        <taxon>Sternorrhyncha</taxon>
        <taxon>Aphidomorpha</taxon>
        <taxon>Aphidoidea</taxon>
        <taxon>Aphididae</taxon>
        <taxon>Aphidini</taxon>
        <taxon>Aphis</taxon>
        <taxon>Aphis</taxon>
    </lineage>
</organism>
<dbReference type="Gene3D" id="3.30.160.60">
    <property type="entry name" value="Classic Zinc Finger"/>
    <property type="match status" value="1"/>
</dbReference>
<sequence length="78" mass="9282">MMYWKLFKLEESCKQDPAICPNMCGRRYVGVARKSHLKRHLFYECGVPRQFECSLCLKQFKQKVHLKGHLLSKHSIIE</sequence>
<protein>
    <submittedName>
        <fullName evidence="3">Zinc finger protein 425-like</fullName>
    </submittedName>
</protein>
<feature type="domain" description="C2H2-type" evidence="2">
    <location>
        <begin position="51"/>
        <end position="75"/>
    </location>
</feature>
<evidence type="ECO:0000313" key="4">
    <source>
        <dbReference type="Proteomes" id="UP000478052"/>
    </source>
</evidence>
<name>A0A6G0Z466_APHCR</name>
<dbReference type="OrthoDB" id="3437960at2759"/>